<comment type="caution">
    <text evidence="2">The sequence shown here is derived from an EMBL/GenBank/DDBJ whole genome shotgun (WGS) entry which is preliminary data.</text>
</comment>
<reference evidence="2 3" key="1">
    <citation type="submission" date="2018-01" db="EMBL/GenBank/DDBJ databases">
        <title>Co-occurrence of chitin degradation, pigmentation and bioactivity in marine Pseudoalteromonas.</title>
        <authorList>
            <person name="Paulsen S."/>
            <person name="Gram L."/>
            <person name="Machado H."/>
        </authorList>
    </citation>
    <scope>NUCLEOTIDE SEQUENCE [LARGE SCALE GENOMIC DNA]</scope>
    <source>
        <strain evidence="2 3">S3663</strain>
    </source>
</reference>
<dbReference type="Proteomes" id="UP000309186">
    <property type="component" value="Unassembled WGS sequence"/>
</dbReference>
<proteinExistence type="predicted"/>
<dbReference type="OrthoDB" id="6292720at2"/>
<evidence type="ECO:0000313" key="2">
    <source>
        <dbReference type="EMBL" id="TLX47944.1"/>
    </source>
</evidence>
<evidence type="ECO:0000256" key="1">
    <source>
        <dbReference type="SAM" id="SignalP"/>
    </source>
</evidence>
<dbReference type="EMBL" id="PPSW01000008">
    <property type="protein sequence ID" value="TLX47944.1"/>
    <property type="molecule type" value="Genomic_DNA"/>
</dbReference>
<keyword evidence="1" id="KW-0732">Signal</keyword>
<accession>A0A5R9Q555</accession>
<name>A0A5R9Q555_9GAMM</name>
<organism evidence="2 3">
    <name type="scientific">Pseudoalteromonas phenolica</name>
    <dbReference type="NCBI Taxonomy" id="161398"/>
    <lineage>
        <taxon>Bacteria</taxon>
        <taxon>Pseudomonadati</taxon>
        <taxon>Pseudomonadota</taxon>
        <taxon>Gammaproteobacteria</taxon>
        <taxon>Alteromonadales</taxon>
        <taxon>Pseudoalteromonadaceae</taxon>
        <taxon>Pseudoalteromonas</taxon>
    </lineage>
</organism>
<protein>
    <submittedName>
        <fullName evidence="2">Uncharacterized protein</fullName>
    </submittedName>
</protein>
<dbReference type="RefSeq" id="WP_138479990.1">
    <property type="nucleotide sequence ID" value="NZ_PPSW01000008.1"/>
</dbReference>
<feature type="chain" id="PRO_5024448135" evidence="1">
    <location>
        <begin position="21"/>
        <end position="150"/>
    </location>
</feature>
<evidence type="ECO:0000313" key="3">
    <source>
        <dbReference type="Proteomes" id="UP000309186"/>
    </source>
</evidence>
<dbReference type="AlphaFoldDB" id="A0A5R9Q555"/>
<sequence>MKNYLFAASLALGATFTSQAAVVECVISGTPSPQQWSEQFCSSGTSSTASSVVFRLKASKPIAEVTWTHFSEHDGYWNCRNGEYCRFNNRTVSGNGSAQACARRVLYKDGTWESLNSCAYGMYWYGSPVFSRSFNVDVAEEQLMSSEIIQ</sequence>
<gene>
    <name evidence="2" type="ORF">C1E24_06825</name>
</gene>
<feature type="signal peptide" evidence="1">
    <location>
        <begin position="1"/>
        <end position="20"/>
    </location>
</feature>